<keyword evidence="3" id="KW-0560">Oxidoreductase</keyword>
<dbReference type="InterPro" id="IPR011251">
    <property type="entry name" value="Luciferase-like_dom"/>
</dbReference>
<evidence type="ECO:0000256" key="6">
    <source>
        <dbReference type="PIRSR" id="PIRSR000337-1"/>
    </source>
</evidence>
<dbReference type="PANTHER" id="PTHR30011">
    <property type="entry name" value="ALKANESULFONATE MONOOXYGENASE-RELATED"/>
    <property type="match status" value="1"/>
</dbReference>
<evidence type="ECO:0000256" key="4">
    <source>
        <dbReference type="ARBA" id="ARBA00023033"/>
    </source>
</evidence>
<evidence type="ECO:0000256" key="2">
    <source>
        <dbReference type="ARBA" id="ARBA00022643"/>
    </source>
</evidence>
<keyword evidence="1 6" id="KW-0285">Flavoprotein</keyword>
<dbReference type="NCBIfam" id="TIGR03860">
    <property type="entry name" value="FMN_nitrolo"/>
    <property type="match status" value="1"/>
</dbReference>
<evidence type="ECO:0000313" key="9">
    <source>
        <dbReference type="Proteomes" id="UP000325576"/>
    </source>
</evidence>
<organism evidence="8 9">
    <name type="scientific">Rhodococcus erythropolis</name>
    <name type="common">Arthrobacter picolinophilus</name>
    <dbReference type="NCBI Taxonomy" id="1833"/>
    <lineage>
        <taxon>Bacteria</taxon>
        <taxon>Bacillati</taxon>
        <taxon>Actinomycetota</taxon>
        <taxon>Actinomycetes</taxon>
        <taxon>Mycobacteriales</taxon>
        <taxon>Nocardiaceae</taxon>
        <taxon>Rhodococcus</taxon>
        <taxon>Rhodococcus erythropolis group</taxon>
    </lineage>
</organism>
<evidence type="ECO:0000256" key="5">
    <source>
        <dbReference type="ARBA" id="ARBA00033748"/>
    </source>
</evidence>
<accession>A0A5N5DVR9</accession>
<gene>
    <name evidence="8" type="ORF">BS297_27360</name>
</gene>
<dbReference type="GO" id="GO:0004497">
    <property type="term" value="F:monooxygenase activity"/>
    <property type="evidence" value="ECO:0007669"/>
    <property type="project" value="UniProtKB-KW"/>
</dbReference>
<proteinExistence type="inferred from homology"/>
<feature type="binding site" evidence="6">
    <location>
        <position position="157"/>
    </location>
    <ligand>
        <name>FMN</name>
        <dbReference type="ChEBI" id="CHEBI:58210"/>
    </ligand>
</feature>
<dbReference type="InterPro" id="IPR036661">
    <property type="entry name" value="Luciferase-like_sf"/>
</dbReference>
<dbReference type="PANTHER" id="PTHR30011:SF16">
    <property type="entry name" value="C2H2 FINGER DOMAIN TRANSCRIPTION FACTOR (EUROFUNG)-RELATED"/>
    <property type="match status" value="1"/>
</dbReference>
<feature type="binding site" evidence="6">
    <location>
        <position position="233"/>
    </location>
    <ligand>
        <name>FMN</name>
        <dbReference type="ChEBI" id="CHEBI:58210"/>
    </ligand>
</feature>
<keyword evidence="2 6" id="KW-0288">FMN</keyword>
<feature type="binding site" evidence="6">
    <location>
        <position position="61"/>
    </location>
    <ligand>
        <name>FMN</name>
        <dbReference type="ChEBI" id="CHEBI:58210"/>
    </ligand>
</feature>
<dbReference type="Pfam" id="PF00296">
    <property type="entry name" value="Bac_luciferase"/>
    <property type="match status" value="1"/>
</dbReference>
<dbReference type="SUPFAM" id="SSF51679">
    <property type="entry name" value="Bacterial luciferase-like"/>
    <property type="match status" value="1"/>
</dbReference>
<sequence>MTENVPLVFGVLDEFSVGGGGAATLWTHPRDQRLDANSLRYWVDLAATAEQANLDLLFLGDVLGLYDTYGGNHHAAVKWAIEAPANDPAILVAALASATEHLAFTVTSSTTYEDPFNLARRFSTLDHLSDGRFGWNVVTSYLRSAAHNFGLTQVVDHSERYARAEEFLDVVYKLWEGSWADDAVIADKKSQTYAQGDRVRPINHVGDRFSVAGPHVSAPSAQRTPVIFQAGNSQRGRQFGGRHAEIIFTGDTDPRALNSNLTTVREIAVAEGRSPEHVNVMAGFSVIVGKTEIDAQKKLDELQDSYHIDGVLANYAGTIGVDLSRLADSEPIPAGDGADSWVLRSDGSGEPATVAYLRDRLGKVATRRDAVFIGTPSKVASQIADHASISGARAYMLLQQIGRESLDDFANLVAPELVSRGLLRNDPPTGTLRSRLTPTVGDRLPAESYAARYRFPHPL</sequence>
<dbReference type="AlphaFoldDB" id="A0A5N5DVR9"/>
<name>A0A5N5DVR9_RHOER</name>
<evidence type="ECO:0000256" key="1">
    <source>
        <dbReference type="ARBA" id="ARBA00022630"/>
    </source>
</evidence>
<dbReference type="GO" id="GO:0016705">
    <property type="term" value="F:oxidoreductase activity, acting on paired donors, with incorporation or reduction of molecular oxygen"/>
    <property type="evidence" value="ECO:0007669"/>
    <property type="project" value="InterPro"/>
</dbReference>
<comment type="similarity">
    <text evidence="5">Belongs to the NtaA/SnaA/DszA monooxygenase family.</text>
</comment>
<keyword evidence="4" id="KW-0503">Monooxygenase</keyword>
<feature type="domain" description="Luciferase-like" evidence="7">
    <location>
        <begin position="25"/>
        <end position="385"/>
    </location>
</feature>
<dbReference type="InterPro" id="IPR051260">
    <property type="entry name" value="Diverse_substr_monoxygenases"/>
</dbReference>
<evidence type="ECO:0000259" key="7">
    <source>
        <dbReference type="Pfam" id="PF00296"/>
    </source>
</evidence>
<protein>
    <submittedName>
        <fullName evidence="8">Oxidoreductase</fullName>
    </submittedName>
</protein>
<reference evidence="8 9" key="1">
    <citation type="journal article" date="2017" name="Poromechanics V (2013)">
        <title>Genomic Characterization of the Arsenic-Tolerant Actinobacterium, &lt;i&gt;Rhodococcus erythropolis&lt;/i&gt; S43.</title>
        <authorList>
            <person name="Retamal-Morales G."/>
            <person name="Mehnert M."/>
            <person name="Schwabe R."/>
            <person name="Tischler D."/>
            <person name="Schloemann M."/>
            <person name="Levican G.J."/>
        </authorList>
    </citation>
    <scope>NUCLEOTIDE SEQUENCE [LARGE SCALE GENOMIC DNA]</scope>
    <source>
        <strain evidence="8 9">S43</strain>
    </source>
</reference>
<dbReference type="EMBL" id="MRBO01000731">
    <property type="protein sequence ID" value="KAB2582135.1"/>
    <property type="molecule type" value="Genomic_DNA"/>
</dbReference>
<feature type="binding site" evidence="6">
    <location>
        <position position="107"/>
    </location>
    <ligand>
        <name>FMN</name>
        <dbReference type="ChEBI" id="CHEBI:58210"/>
    </ligand>
</feature>
<evidence type="ECO:0000256" key="3">
    <source>
        <dbReference type="ARBA" id="ARBA00023002"/>
    </source>
</evidence>
<evidence type="ECO:0000313" key="8">
    <source>
        <dbReference type="EMBL" id="KAB2582135.1"/>
    </source>
</evidence>
<dbReference type="Proteomes" id="UP000325576">
    <property type="component" value="Unassembled WGS sequence"/>
</dbReference>
<dbReference type="Gene3D" id="3.20.20.30">
    <property type="entry name" value="Luciferase-like domain"/>
    <property type="match status" value="1"/>
</dbReference>
<dbReference type="InterPro" id="IPR016215">
    <property type="entry name" value="NTA_MOA"/>
</dbReference>
<comment type="caution">
    <text evidence="8">The sequence shown here is derived from an EMBL/GenBank/DDBJ whole genome shotgun (WGS) entry which is preliminary data.</text>
</comment>
<dbReference type="PIRSF" id="PIRSF000337">
    <property type="entry name" value="NTA_MOA"/>
    <property type="match status" value="1"/>
</dbReference>
<feature type="binding site" evidence="6">
    <location>
        <position position="161"/>
    </location>
    <ligand>
        <name>FMN</name>
        <dbReference type="ChEBI" id="CHEBI:58210"/>
    </ligand>
</feature>